<keyword evidence="5" id="KW-0862">Zinc</keyword>
<feature type="domain" description="C2H2-type" evidence="8">
    <location>
        <begin position="128"/>
        <end position="155"/>
    </location>
</feature>
<dbReference type="OMA" id="THNMERI"/>
<dbReference type="SUPFAM" id="SSF57667">
    <property type="entry name" value="beta-beta-alpha zinc fingers"/>
    <property type="match status" value="4"/>
</dbReference>
<comment type="caution">
    <text evidence="9">The sequence shown here is derived from an EMBL/GenBank/DDBJ whole genome shotgun (WGS) entry which is preliminary data.</text>
</comment>
<dbReference type="OrthoDB" id="8685330at2759"/>
<evidence type="ECO:0000313" key="10">
    <source>
        <dbReference type="Proteomes" id="UP000198287"/>
    </source>
</evidence>
<feature type="domain" description="C2H2-type" evidence="8">
    <location>
        <begin position="96"/>
        <end position="125"/>
    </location>
</feature>
<dbReference type="Pfam" id="PF00096">
    <property type="entry name" value="zf-C2H2"/>
    <property type="match status" value="4"/>
</dbReference>
<feature type="domain" description="C2H2-type" evidence="8">
    <location>
        <begin position="248"/>
        <end position="275"/>
    </location>
</feature>
<dbReference type="EMBL" id="LNIX01000001">
    <property type="protein sequence ID" value="OXA62826.1"/>
    <property type="molecule type" value="Genomic_DNA"/>
</dbReference>
<feature type="domain" description="C2H2-type" evidence="8">
    <location>
        <begin position="157"/>
        <end position="186"/>
    </location>
</feature>
<feature type="domain" description="C2H2-type" evidence="8">
    <location>
        <begin position="189"/>
        <end position="216"/>
    </location>
</feature>
<keyword evidence="4 7" id="KW-0863">Zinc-finger</keyword>
<reference evidence="9 10" key="1">
    <citation type="submission" date="2015-12" db="EMBL/GenBank/DDBJ databases">
        <title>The genome of Folsomia candida.</title>
        <authorList>
            <person name="Faddeeva A."/>
            <person name="Derks M.F."/>
            <person name="Anvar Y."/>
            <person name="Smit S."/>
            <person name="Van Straalen N."/>
            <person name="Roelofs D."/>
        </authorList>
    </citation>
    <scope>NUCLEOTIDE SEQUENCE [LARGE SCALE GENOMIC DNA]</scope>
    <source>
        <strain evidence="9 10">VU population</strain>
        <tissue evidence="9">Whole body</tissue>
    </source>
</reference>
<evidence type="ECO:0000256" key="2">
    <source>
        <dbReference type="ARBA" id="ARBA00022723"/>
    </source>
</evidence>
<keyword evidence="2" id="KW-0479">Metal-binding</keyword>
<dbReference type="Gene3D" id="3.30.160.60">
    <property type="entry name" value="Classic Zinc Finger"/>
    <property type="match status" value="6"/>
</dbReference>
<evidence type="ECO:0000256" key="3">
    <source>
        <dbReference type="ARBA" id="ARBA00022737"/>
    </source>
</evidence>
<evidence type="ECO:0000256" key="4">
    <source>
        <dbReference type="ARBA" id="ARBA00022771"/>
    </source>
</evidence>
<dbReference type="Proteomes" id="UP000198287">
    <property type="component" value="Unassembled WGS sequence"/>
</dbReference>
<keyword evidence="3" id="KW-0677">Repeat</keyword>
<evidence type="ECO:0000256" key="6">
    <source>
        <dbReference type="ARBA" id="ARBA00023242"/>
    </source>
</evidence>
<evidence type="ECO:0000256" key="5">
    <source>
        <dbReference type="ARBA" id="ARBA00022833"/>
    </source>
</evidence>
<keyword evidence="10" id="KW-1185">Reference proteome</keyword>
<sequence length="333" mass="39306">MEYNQMENWKSSYRPKAFKSKTGLTQHFLVHGPAGICKICGKTLKNQRALLIHLSYTHGHQGEMIPCEICSKAFKMPGNLRQHMNSVHATTTRTKLPCSFLGCDKTFFHNRHLTRHYNEQHSENPTRFPCTICGKEFKSKNLLNRHHITHNMERIRLPCQYVGCGKGLLNKKDLLNHCKSQHSESPHRFSCPLCGKEFNTKKEHEYHIIKHTTEKAHKCATCGWSSFRKSTLIRHEVTHQDKLSRSIFRCELCVKTFLYKSGLQLHHKNHHGTPIMHECEFCDYKVSWKPSLTFHLKRVHYRELNYECYFCGKKFFNFPELRSHCRRRHTLEN</sequence>
<dbReference type="InterPro" id="IPR036236">
    <property type="entry name" value="Znf_C2H2_sf"/>
</dbReference>
<keyword evidence="6" id="KW-0539">Nucleus</keyword>
<feature type="domain" description="C2H2-type" evidence="8">
    <location>
        <begin position="306"/>
        <end position="333"/>
    </location>
</feature>
<dbReference type="PANTHER" id="PTHR24406">
    <property type="entry name" value="TRANSCRIPTIONAL REPRESSOR CTCFL-RELATED"/>
    <property type="match status" value="1"/>
</dbReference>
<organism evidence="9 10">
    <name type="scientific">Folsomia candida</name>
    <name type="common">Springtail</name>
    <dbReference type="NCBI Taxonomy" id="158441"/>
    <lineage>
        <taxon>Eukaryota</taxon>
        <taxon>Metazoa</taxon>
        <taxon>Ecdysozoa</taxon>
        <taxon>Arthropoda</taxon>
        <taxon>Hexapoda</taxon>
        <taxon>Collembola</taxon>
        <taxon>Entomobryomorpha</taxon>
        <taxon>Isotomoidea</taxon>
        <taxon>Isotomidae</taxon>
        <taxon>Proisotominae</taxon>
        <taxon>Folsomia</taxon>
    </lineage>
</organism>
<proteinExistence type="predicted"/>
<dbReference type="GO" id="GO:0005634">
    <property type="term" value="C:nucleus"/>
    <property type="evidence" value="ECO:0007669"/>
    <property type="project" value="UniProtKB-SubCell"/>
</dbReference>
<evidence type="ECO:0000259" key="8">
    <source>
        <dbReference type="PROSITE" id="PS50157"/>
    </source>
</evidence>
<feature type="domain" description="C2H2-type" evidence="8">
    <location>
        <begin position="65"/>
        <end position="93"/>
    </location>
</feature>
<dbReference type="GO" id="GO:0008270">
    <property type="term" value="F:zinc ion binding"/>
    <property type="evidence" value="ECO:0007669"/>
    <property type="project" value="UniProtKB-KW"/>
</dbReference>
<gene>
    <name evidence="9" type="ORF">Fcan01_00217</name>
</gene>
<feature type="domain" description="C2H2-type" evidence="8">
    <location>
        <begin position="217"/>
        <end position="244"/>
    </location>
</feature>
<dbReference type="InterPro" id="IPR050888">
    <property type="entry name" value="ZnF_C2H2-type_TF"/>
</dbReference>
<dbReference type="SMART" id="SM00355">
    <property type="entry name" value="ZnF_C2H2"/>
    <property type="match status" value="10"/>
</dbReference>
<name>A0A226F1L2_FOLCA</name>
<evidence type="ECO:0000256" key="7">
    <source>
        <dbReference type="PROSITE-ProRule" id="PRU00042"/>
    </source>
</evidence>
<evidence type="ECO:0000313" key="9">
    <source>
        <dbReference type="EMBL" id="OXA62826.1"/>
    </source>
</evidence>
<dbReference type="PROSITE" id="PS50157">
    <property type="entry name" value="ZINC_FINGER_C2H2_2"/>
    <property type="match status" value="8"/>
</dbReference>
<dbReference type="STRING" id="158441.A0A226F1L2"/>
<protein>
    <submittedName>
        <fullName evidence="9">Zinc finger protein 33B</fullName>
    </submittedName>
</protein>
<dbReference type="AlphaFoldDB" id="A0A226F1L2"/>
<dbReference type="PROSITE" id="PS00028">
    <property type="entry name" value="ZINC_FINGER_C2H2_1"/>
    <property type="match status" value="8"/>
</dbReference>
<accession>A0A226F1L2</accession>
<dbReference type="InterPro" id="IPR013087">
    <property type="entry name" value="Znf_C2H2_type"/>
</dbReference>
<evidence type="ECO:0000256" key="1">
    <source>
        <dbReference type="ARBA" id="ARBA00004123"/>
    </source>
</evidence>
<comment type="subcellular location">
    <subcellularLocation>
        <location evidence="1">Nucleus</location>
    </subcellularLocation>
</comment>